<evidence type="ECO:0000256" key="1">
    <source>
        <dbReference type="SAM" id="MobiDB-lite"/>
    </source>
</evidence>
<accession>A0AAE0TM59</accession>
<evidence type="ECO:0000256" key="2">
    <source>
        <dbReference type="SAM" id="Phobius"/>
    </source>
</evidence>
<name>A0AAE0TM59_9PEZI</name>
<feature type="compositionally biased region" description="Basic and acidic residues" evidence="1">
    <location>
        <begin position="123"/>
        <end position="140"/>
    </location>
</feature>
<feature type="region of interest" description="Disordered" evidence="1">
    <location>
        <begin position="80"/>
        <end position="107"/>
    </location>
</feature>
<dbReference type="EMBL" id="JAUTXT010000111">
    <property type="protein sequence ID" value="KAK3669155.1"/>
    <property type="molecule type" value="Genomic_DNA"/>
</dbReference>
<feature type="transmembrane region" description="Helical" evidence="2">
    <location>
        <begin position="12"/>
        <end position="34"/>
    </location>
</feature>
<evidence type="ECO:0000313" key="5">
    <source>
        <dbReference type="Proteomes" id="UP001274830"/>
    </source>
</evidence>
<dbReference type="InterPro" id="IPR025509">
    <property type="entry name" value="DUF4396"/>
</dbReference>
<keyword evidence="5" id="KW-1185">Reference proteome</keyword>
<keyword evidence="2" id="KW-1133">Transmembrane helix</keyword>
<feature type="transmembrane region" description="Helical" evidence="2">
    <location>
        <begin position="195"/>
        <end position="214"/>
    </location>
</feature>
<reference evidence="4" key="1">
    <citation type="submission" date="2023-07" db="EMBL/GenBank/DDBJ databases">
        <title>Black Yeasts Isolated from many extreme environments.</title>
        <authorList>
            <person name="Coleine C."/>
            <person name="Stajich J.E."/>
            <person name="Selbmann L."/>
        </authorList>
    </citation>
    <scope>NUCLEOTIDE SEQUENCE</scope>
    <source>
        <strain evidence="4">CCFEE 5485</strain>
    </source>
</reference>
<dbReference type="Proteomes" id="UP001274830">
    <property type="component" value="Unassembled WGS sequence"/>
</dbReference>
<feature type="domain" description="DUF4396" evidence="3">
    <location>
        <begin position="155"/>
        <end position="295"/>
    </location>
</feature>
<feature type="transmembrane region" description="Helical" evidence="2">
    <location>
        <begin position="234"/>
        <end position="256"/>
    </location>
</feature>
<keyword evidence="2" id="KW-0812">Transmembrane</keyword>
<dbReference type="Pfam" id="PF14342">
    <property type="entry name" value="DUF4396"/>
    <property type="match status" value="1"/>
</dbReference>
<feature type="transmembrane region" description="Helical" evidence="2">
    <location>
        <begin position="46"/>
        <end position="69"/>
    </location>
</feature>
<feature type="region of interest" description="Disordered" evidence="1">
    <location>
        <begin position="123"/>
        <end position="150"/>
    </location>
</feature>
<dbReference type="AlphaFoldDB" id="A0AAE0TM59"/>
<proteinExistence type="predicted"/>
<protein>
    <recommendedName>
        <fullName evidence="3">DUF4396 domain-containing protein</fullName>
    </recommendedName>
</protein>
<gene>
    <name evidence="4" type="ORF">LTR78_010968</name>
</gene>
<organism evidence="4 5">
    <name type="scientific">Recurvomyces mirabilis</name>
    <dbReference type="NCBI Taxonomy" id="574656"/>
    <lineage>
        <taxon>Eukaryota</taxon>
        <taxon>Fungi</taxon>
        <taxon>Dikarya</taxon>
        <taxon>Ascomycota</taxon>
        <taxon>Pezizomycotina</taxon>
        <taxon>Dothideomycetes</taxon>
        <taxon>Dothideomycetidae</taxon>
        <taxon>Mycosphaerellales</taxon>
        <taxon>Teratosphaeriaceae</taxon>
        <taxon>Recurvomyces</taxon>
    </lineage>
</organism>
<keyword evidence="2" id="KW-0472">Membrane</keyword>
<evidence type="ECO:0000313" key="4">
    <source>
        <dbReference type="EMBL" id="KAK3669155.1"/>
    </source>
</evidence>
<comment type="caution">
    <text evidence="4">The sequence shown here is derived from an EMBL/GenBank/DDBJ whole genome shotgun (WGS) entry which is preliminary data.</text>
</comment>
<evidence type="ECO:0000259" key="3">
    <source>
        <dbReference type="Pfam" id="PF14342"/>
    </source>
</evidence>
<sequence>MAATHSSYDPPLALTVISSISIGVAGVVAIWIAFDIVLRRGWKSMMAIMIPVYVVNALYLWPITLWTYIKYGRPPKLHRGAATPSHAAHHSPHGPGGEGASHEHSTRGGNADLAYDSIHDTTETRKVSVDDDGKVKEEHGHHNHSHGSGERPMFATVTVAVCHCGAGCVIGDIIGEWLVYGTNATINGRTLWPEYLIDFAFALALGIVFQYYSIAPMTGAYGPKMLYRAAKADFLSLTFFEVGLFGWMAIFQIAIFRWKLEMNTVTYWWMMQIGMFLRHRTAVPINWWLIKTNVKEPCA</sequence>